<dbReference type="InterPro" id="IPR050324">
    <property type="entry name" value="CDP-alcohol_PTase-I"/>
</dbReference>
<sequence length="239" mass="25396">MSSAATGGDTVGGEDRAEVMTPLVPDPVDLTTVPPVVAVNATAVPELPEPTRVPLLNVANLLTMTRLVLVPVFLAALFTEDGTDTTWRLVAFAVFALASITDHVDGRLARKHGLITDFGKITDPIADKALTGAALVGLSALGELPWWITIVIAVREVGVTLLRFWVIRHGVIPASRGGKLKTLTQVFAIGAFLLPLPDWMSPVPWVSMGLAVVLTVVTGVDYVIRAVRLRARGLRATGK</sequence>
<comment type="caution">
    <text evidence="14">The sequence shown here is derived from an EMBL/GenBank/DDBJ whole genome shotgun (WGS) entry which is preliminary data.</text>
</comment>
<dbReference type="PANTHER" id="PTHR14269:SF52">
    <property type="entry name" value="PHOSPHATIDYLGLYCEROPHOSPHATE SYNTHASE-RELATED"/>
    <property type="match status" value="1"/>
</dbReference>
<evidence type="ECO:0000256" key="5">
    <source>
        <dbReference type="ARBA" id="ARBA00022692"/>
    </source>
</evidence>
<evidence type="ECO:0000256" key="4">
    <source>
        <dbReference type="ARBA" id="ARBA00022679"/>
    </source>
</evidence>
<dbReference type="NCBIfam" id="TIGR00560">
    <property type="entry name" value="pgsA"/>
    <property type="match status" value="1"/>
</dbReference>
<keyword evidence="5 13" id="KW-0812">Transmembrane</keyword>
<dbReference type="PANTHER" id="PTHR14269">
    <property type="entry name" value="CDP-DIACYLGLYCEROL--GLYCEROL-3-PHOSPHATE 3-PHOSPHATIDYLTRANSFERASE-RELATED"/>
    <property type="match status" value="1"/>
</dbReference>
<evidence type="ECO:0000256" key="1">
    <source>
        <dbReference type="ARBA" id="ARBA00004141"/>
    </source>
</evidence>
<dbReference type="PROSITE" id="PS00379">
    <property type="entry name" value="CDP_ALCOHOL_P_TRANSF"/>
    <property type="match status" value="1"/>
</dbReference>
<keyword evidence="7" id="KW-0443">Lipid metabolism</keyword>
<evidence type="ECO:0000256" key="2">
    <source>
        <dbReference type="ARBA" id="ARBA00010441"/>
    </source>
</evidence>
<keyword evidence="10" id="KW-1208">Phospholipid metabolism</keyword>
<organism evidence="14 15">
    <name type="scientific">Actinokineospora diospyrosa</name>
    <dbReference type="NCBI Taxonomy" id="103728"/>
    <lineage>
        <taxon>Bacteria</taxon>
        <taxon>Bacillati</taxon>
        <taxon>Actinomycetota</taxon>
        <taxon>Actinomycetes</taxon>
        <taxon>Pseudonocardiales</taxon>
        <taxon>Pseudonocardiaceae</taxon>
        <taxon>Actinokineospora</taxon>
    </lineage>
</organism>
<evidence type="ECO:0000256" key="8">
    <source>
        <dbReference type="ARBA" id="ARBA00023136"/>
    </source>
</evidence>
<keyword evidence="3" id="KW-0444">Lipid biosynthesis</keyword>
<evidence type="ECO:0000256" key="9">
    <source>
        <dbReference type="ARBA" id="ARBA00023209"/>
    </source>
</evidence>
<keyword evidence="6 13" id="KW-1133">Transmembrane helix</keyword>
<reference evidence="14 15" key="1">
    <citation type="submission" date="2022-06" db="EMBL/GenBank/DDBJ databases">
        <title>Genomic Encyclopedia of Archaeal and Bacterial Type Strains, Phase II (KMG-II): from individual species to whole genera.</title>
        <authorList>
            <person name="Goeker M."/>
        </authorList>
    </citation>
    <scope>NUCLEOTIDE SEQUENCE [LARGE SCALE GENOMIC DNA]</scope>
    <source>
        <strain evidence="14 15">DSM 44255</strain>
    </source>
</reference>
<evidence type="ECO:0000256" key="12">
    <source>
        <dbReference type="RuleBase" id="RU003750"/>
    </source>
</evidence>
<evidence type="ECO:0000313" key="15">
    <source>
        <dbReference type="Proteomes" id="UP001205185"/>
    </source>
</evidence>
<keyword evidence="9" id="KW-0594">Phospholipid biosynthesis</keyword>
<keyword evidence="15" id="KW-1185">Reference proteome</keyword>
<dbReference type="EMBL" id="JAMTCO010000014">
    <property type="protein sequence ID" value="MCP2272857.1"/>
    <property type="molecule type" value="Genomic_DNA"/>
</dbReference>
<evidence type="ECO:0000256" key="10">
    <source>
        <dbReference type="ARBA" id="ARBA00023264"/>
    </source>
</evidence>
<comment type="subcellular location">
    <subcellularLocation>
        <location evidence="1">Membrane</location>
        <topology evidence="1">Multi-pass membrane protein</topology>
    </subcellularLocation>
</comment>
<dbReference type="InterPro" id="IPR004570">
    <property type="entry name" value="Phosphatidylglycerol_P_synth"/>
</dbReference>
<gene>
    <name evidence="14" type="ORF">LV75_005383</name>
</gene>
<dbReference type="Proteomes" id="UP001205185">
    <property type="component" value="Unassembled WGS sequence"/>
</dbReference>
<keyword evidence="8 13" id="KW-0472">Membrane</keyword>
<evidence type="ECO:0000313" key="14">
    <source>
        <dbReference type="EMBL" id="MCP2272857.1"/>
    </source>
</evidence>
<protein>
    <recommendedName>
        <fullName evidence="11">CDP-diacylglycerol--glycerol-3-phosphate 3-phosphatidyltransferase</fullName>
        <ecNumber evidence="11">2.7.8.5</ecNumber>
    </recommendedName>
</protein>
<accession>A0ABT1IJM6</accession>
<dbReference type="InterPro" id="IPR000462">
    <property type="entry name" value="CDP-OH_P_trans"/>
</dbReference>
<dbReference type="Gene3D" id="1.20.120.1760">
    <property type="match status" value="1"/>
</dbReference>
<dbReference type="EC" id="2.7.8.5" evidence="11"/>
<name>A0ABT1IJM6_9PSEU</name>
<keyword evidence="4 12" id="KW-0808">Transferase</keyword>
<dbReference type="Pfam" id="PF01066">
    <property type="entry name" value="CDP-OH_P_transf"/>
    <property type="match status" value="1"/>
</dbReference>
<proteinExistence type="inferred from homology"/>
<feature type="transmembrane region" description="Helical" evidence="13">
    <location>
        <begin position="203"/>
        <end position="224"/>
    </location>
</feature>
<evidence type="ECO:0000256" key="11">
    <source>
        <dbReference type="NCBIfam" id="TIGR00560"/>
    </source>
</evidence>
<comment type="similarity">
    <text evidence="2 12">Belongs to the CDP-alcohol phosphatidyltransferase class-I family.</text>
</comment>
<dbReference type="InterPro" id="IPR048254">
    <property type="entry name" value="CDP_ALCOHOL_P_TRANSF_CS"/>
</dbReference>
<dbReference type="InterPro" id="IPR043130">
    <property type="entry name" value="CDP-OH_PTrfase_TM_dom"/>
</dbReference>
<evidence type="ECO:0000256" key="13">
    <source>
        <dbReference type="SAM" id="Phobius"/>
    </source>
</evidence>
<evidence type="ECO:0000256" key="7">
    <source>
        <dbReference type="ARBA" id="ARBA00023098"/>
    </source>
</evidence>
<evidence type="ECO:0000256" key="3">
    <source>
        <dbReference type="ARBA" id="ARBA00022516"/>
    </source>
</evidence>
<evidence type="ECO:0000256" key="6">
    <source>
        <dbReference type="ARBA" id="ARBA00022989"/>
    </source>
</evidence>